<dbReference type="SUPFAM" id="SSF50978">
    <property type="entry name" value="WD40 repeat-like"/>
    <property type="match status" value="1"/>
</dbReference>
<organism evidence="5">
    <name type="scientific">Gemmata sp. Wa1-1</name>
    <dbReference type="NCBI Taxonomy" id="235140"/>
    <lineage>
        <taxon>Bacteria</taxon>
        <taxon>Pseudomonadati</taxon>
        <taxon>Planctomycetota</taxon>
        <taxon>Planctomycetia</taxon>
        <taxon>Gemmatales</taxon>
        <taxon>Gemmataceae</taxon>
        <taxon>Gemmata</taxon>
    </lineage>
</organism>
<dbReference type="InterPro" id="IPR001680">
    <property type="entry name" value="WD40_rpt"/>
</dbReference>
<dbReference type="SMART" id="SM00320">
    <property type="entry name" value="WD40"/>
    <property type="match status" value="3"/>
</dbReference>
<accession>Q5EUH5</accession>
<dbReference type="EMBL" id="AY738480">
    <property type="protein sequence ID" value="AAX07507.1"/>
    <property type="molecule type" value="Genomic_DNA"/>
</dbReference>
<evidence type="ECO:0000256" key="2">
    <source>
        <dbReference type="ARBA" id="ARBA00022737"/>
    </source>
</evidence>
<evidence type="ECO:0000256" key="4">
    <source>
        <dbReference type="SAM" id="MobiDB-lite"/>
    </source>
</evidence>
<name>Q5EUH5_9BACT</name>
<dbReference type="PROSITE" id="PS00678">
    <property type="entry name" value="WD_REPEATS_1"/>
    <property type="match status" value="2"/>
</dbReference>
<dbReference type="AlphaFoldDB" id="Q5EUH5"/>
<dbReference type="PANTHER" id="PTHR22847:SF637">
    <property type="entry name" value="WD REPEAT DOMAIN 5B"/>
    <property type="match status" value="1"/>
</dbReference>
<dbReference type="InterPro" id="IPR015943">
    <property type="entry name" value="WD40/YVTN_repeat-like_dom_sf"/>
</dbReference>
<feature type="region of interest" description="Disordered" evidence="4">
    <location>
        <begin position="1"/>
        <end position="43"/>
    </location>
</feature>
<protein>
    <submittedName>
        <fullName evidence="5">WD-repeat protein</fullName>
    </submittedName>
</protein>
<dbReference type="InterPro" id="IPR020472">
    <property type="entry name" value="WD40_PAC1"/>
</dbReference>
<dbReference type="PANTHER" id="PTHR22847">
    <property type="entry name" value="WD40 REPEAT PROTEIN"/>
    <property type="match status" value="1"/>
</dbReference>
<evidence type="ECO:0000256" key="1">
    <source>
        <dbReference type="ARBA" id="ARBA00022574"/>
    </source>
</evidence>
<reference evidence="5" key="1">
    <citation type="submission" date="2004-07" db="EMBL/GenBank/DDBJ databases">
        <title>Eukaryotic signature proteins of Prosthecobacter dejongeii and Gemmata Wa1-1.</title>
        <authorList>
            <person name="Staley J.T."/>
            <person name="Bouzek H.K."/>
            <person name="Jenkins C."/>
        </authorList>
    </citation>
    <scope>NUCLEOTIDE SEQUENCE</scope>
    <source>
        <strain evidence="5">Wa1-1</strain>
    </source>
</reference>
<dbReference type="Pfam" id="PF00400">
    <property type="entry name" value="WD40"/>
    <property type="match status" value="3"/>
</dbReference>
<feature type="repeat" description="WD" evidence="3">
    <location>
        <begin position="137"/>
        <end position="169"/>
    </location>
</feature>
<dbReference type="InterPro" id="IPR019775">
    <property type="entry name" value="WD40_repeat_CS"/>
</dbReference>
<evidence type="ECO:0000313" key="5">
    <source>
        <dbReference type="EMBL" id="AAX07507.1"/>
    </source>
</evidence>
<feature type="repeat" description="WD" evidence="3">
    <location>
        <begin position="53"/>
        <end position="94"/>
    </location>
</feature>
<dbReference type="Gene3D" id="2.130.10.10">
    <property type="entry name" value="YVTN repeat-like/Quinoprotein amine dehydrogenase"/>
    <property type="match status" value="2"/>
</dbReference>
<dbReference type="PRINTS" id="PR00320">
    <property type="entry name" value="GPROTEINBRPT"/>
</dbReference>
<evidence type="ECO:0000256" key="3">
    <source>
        <dbReference type="PROSITE-ProRule" id="PRU00221"/>
    </source>
</evidence>
<dbReference type="PROSITE" id="PS50082">
    <property type="entry name" value="WD_REPEATS_2"/>
    <property type="match status" value="3"/>
</dbReference>
<dbReference type="PROSITE" id="PS50294">
    <property type="entry name" value="WD_REPEATS_REGION"/>
    <property type="match status" value="3"/>
</dbReference>
<dbReference type="InterPro" id="IPR036322">
    <property type="entry name" value="WD40_repeat_dom_sf"/>
</dbReference>
<feature type="repeat" description="WD" evidence="3">
    <location>
        <begin position="95"/>
        <end position="136"/>
    </location>
</feature>
<proteinExistence type="predicted"/>
<keyword evidence="2" id="KW-0677">Repeat</keyword>
<sequence>MCGRGPNRSPLRRTNRAMGPYRSARTAHGSSPRAWTVRQRCGTPKPEPNCLPLKGHTKWVTSVAFSANGSWIVTGSLDNTAKIWDAKTGTEVRTLNGYTGIVNAASFSPDGKRIVTGSADHMVKLWDITTGVEVLTLKGHTGAVTSVSFSLDGSQIVSTSWDGTTKVWDSRPFRDSRPNPR</sequence>
<reference evidence="5" key="2">
    <citation type="submission" date="2005-02" db="EMBL/GenBank/DDBJ databases">
        <authorList>
            <person name="Campbell J.W."/>
        </authorList>
    </citation>
    <scope>NUCLEOTIDE SEQUENCE</scope>
    <source>
        <strain evidence="5">Wa1-1</strain>
    </source>
</reference>
<keyword evidence="1 3" id="KW-0853">WD repeat</keyword>